<dbReference type="GeneID" id="16254562"/>
<reference evidence="1 2" key="1">
    <citation type="journal article" date="2013" name="BMC Genomics">
        <title>Genomic characterization provides new insight into Salmonella phage diversity.</title>
        <authorList>
            <person name="Moreno Switt A.I."/>
            <person name="Orsi R.H."/>
            <person name="den Bakker H.C."/>
            <person name="Vongkamjan K."/>
            <person name="Altier C."/>
            <person name="Wiedmann M."/>
        </authorList>
    </citation>
    <scope>NUCLEOTIDE SEQUENCE [LARGE SCALE GENOMIC DNA]</scope>
</reference>
<dbReference type="Proteomes" id="UP000014996">
    <property type="component" value="Segment"/>
</dbReference>
<sequence>MSQSEQIRISIEQKKETIALGDAIARISKSRDWKRIIDSEFFDKEPARLVHLMAHPDMQDEASQKEIRNQMLAIAYFRSFLGRTQYMAELARKALPEDEETQVELLQEEAQE</sequence>
<keyword evidence="2" id="KW-1185">Reference proteome</keyword>
<proteinExistence type="predicted"/>
<organism evidence="1 2">
    <name type="scientific">Salmonella phage FSL SP-076</name>
    <dbReference type="NCBI Taxonomy" id="1173762"/>
    <lineage>
        <taxon>Viruses</taxon>
        <taxon>Duplodnaviria</taxon>
        <taxon>Heunggongvirae</taxon>
        <taxon>Uroviricota</taxon>
        <taxon>Caudoviricetes</taxon>
        <taxon>Schitoviridae</taxon>
        <taxon>Humphriesvirinae</taxon>
        <taxon>Ithacavirus</taxon>
        <taxon>Ithacavirus SP076</taxon>
    </lineage>
</organism>
<gene>
    <name evidence="1" type="ORF">SP076_00250</name>
</gene>
<dbReference type="OrthoDB" id="21633at10239"/>
<accession>S4TP35</accession>
<protein>
    <submittedName>
        <fullName evidence="1">Uncharacterized protein</fullName>
    </submittedName>
</protein>
<dbReference type="RefSeq" id="YP_008240199.1">
    <property type="nucleotide sequence ID" value="NC_021782.1"/>
</dbReference>
<dbReference type="KEGG" id="vg:16254562"/>
<evidence type="ECO:0000313" key="1">
    <source>
        <dbReference type="EMBL" id="AGF88381.1"/>
    </source>
</evidence>
<name>S4TP35_9CAUD</name>
<evidence type="ECO:0000313" key="2">
    <source>
        <dbReference type="Proteomes" id="UP000014996"/>
    </source>
</evidence>
<dbReference type="EMBL" id="KC139520">
    <property type="protein sequence ID" value="AGF88381.1"/>
    <property type="molecule type" value="Genomic_DNA"/>
</dbReference>